<proteinExistence type="predicted"/>
<keyword evidence="1" id="KW-0812">Transmembrane</keyword>
<reference evidence="2" key="1">
    <citation type="submission" date="2021-01" db="EMBL/GenBank/DDBJ databases">
        <title>Genome public.</title>
        <authorList>
            <person name="Liu C."/>
            <person name="Sun Q."/>
        </authorList>
    </citation>
    <scope>NUCLEOTIDE SEQUENCE</scope>
    <source>
        <strain evidence="2">YIM B02565</strain>
    </source>
</reference>
<keyword evidence="3" id="KW-1185">Reference proteome</keyword>
<gene>
    <name evidence="2" type="ORF">JK634_15905</name>
</gene>
<evidence type="ECO:0000256" key="1">
    <source>
        <dbReference type="SAM" id="Phobius"/>
    </source>
</evidence>
<accession>A0A937K5Q2</accession>
<evidence type="ECO:0000313" key="3">
    <source>
        <dbReference type="Proteomes" id="UP000623681"/>
    </source>
</evidence>
<dbReference type="AlphaFoldDB" id="A0A937K5Q2"/>
<evidence type="ECO:0000313" key="2">
    <source>
        <dbReference type="EMBL" id="MBL4933299.1"/>
    </source>
</evidence>
<sequence length="189" mass="21970">MKIKDKLPDVIKWVLAIILLLLCIHYYALSYGRFTANGALRDSEINEHYGPSETKKELSLEYGKIFLGKYKDWISITAVEKKIIKWYPSGYTYVLPINNSEKITQSFEGTTTFRDLSKNYVFGYVNDPNITSVRLYAEINSKETIMDYSIDSSKMFIFYWDTDNKGGNLVSLSGFDKDNNLVYIFKYPY</sequence>
<organism evidence="2 3">
    <name type="scientific">Clostridium paridis</name>
    <dbReference type="NCBI Taxonomy" id="2803863"/>
    <lineage>
        <taxon>Bacteria</taxon>
        <taxon>Bacillati</taxon>
        <taxon>Bacillota</taxon>
        <taxon>Clostridia</taxon>
        <taxon>Eubacteriales</taxon>
        <taxon>Clostridiaceae</taxon>
        <taxon>Clostridium</taxon>
    </lineage>
</organism>
<dbReference type="RefSeq" id="WP_202768716.1">
    <property type="nucleotide sequence ID" value="NZ_JAESWA010000023.1"/>
</dbReference>
<dbReference type="Proteomes" id="UP000623681">
    <property type="component" value="Unassembled WGS sequence"/>
</dbReference>
<name>A0A937K5Q2_9CLOT</name>
<keyword evidence="1" id="KW-0472">Membrane</keyword>
<feature type="transmembrane region" description="Helical" evidence="1">
    <location>
        <begin position="12"/>
        <end position="29"/>
    </location>
</feature>
<dbReference type="EMBL" id="JAESWA010000023">
    <property type="protein sequence ID" value="MBL4933299.1"/>
    <property type="molecule type" value="Genomic_DNA"/>
</dbReference>
<protein>
    <submittedName>
        <fullName evidence="2">Uncharacterized protein</fullName>
    </submittedName>
</protein>
<keyword evidence="1" id="KW-1133">Transmembrane helix</keyword>
<comment type="caution">
    <text evidence="2">The sequence shown here is derived from an EMBL/GenBank/DDBJ whole genome shotgun (WGS) entry which is preliminary data.</text>
</comment>